<keyword evidence="16" id="KW-0234">DNA repair</keyword>
<dbReference type="InterPro" id="IPR036770">
    <property type="entry name" value="Ankyrin_rpt-contain_sf"/>
</dbReference>
<dbReference type="GeneTree" id="ENSGT00940000156532"/>
<dbReference type="PANTHER" id="PTHR24171:SF8">
    <property type="entry name" value="BRCA1-ASSOCIATED RING DOMAIN PROTEIN 1"/>
    <property type="match status" value="1"/>
</dbReference>
<dbReference type="GeneID" id="100405252"/>
<dbReference type="InterPro" id="IPR017907">
    <property type="entry name" value="Znf_RING_CS"/>
</dbReference>
<dbReference type="PROSITE" id="PS50088">
    <property type="entry name" value="ANK_REPEAT"/>
    <property type="match status" value="3"/>
</dbReference>
<evidence type="ECO:0000256" key="20">
    <source>
        <dbReference type="ARBA" id="ARBA00068947"/>
    </source>
</evidence>
<name>F6SX17_CALJA</name>
<dbReference type="CTD" id="580"/>
<dbReference type="GO" id="GO:0070531">
    <property type="term" value="C:BRCA1-A complex"/>
    <property type="evidence" value="ECO:0007669"/>
    <property type="project" value="Ensembl"/>
</dbReference>
<dbReference type="KEGG" id="cjc:100405252"/>
<comment type="subunit">
    <text evidence="19">Homo- and heterodimer. Heterodimer (RING-type zinc finger) with BRCA1. Heterodimer (via ANK repeats and BRCT domains) with CSTF1/CSTF-50. Component of the BRCA1-A complex, at least composed of the BRCA1, BARD1, UIMC1/RAP80, ABRAXAS1, BRCC3/BRCC36, BABAM2 and BABAM1/NBA1. Interacts with UBXN1.</text>
</comment>
<dbReference type="Gene3D" id="3.40.50.10190">
    <property type="entry name" value="BRCT domain"/>
    <property type="match status" value="2"/>
</dbReference>
<dbReference type="InterPro" id="IPR001841">
    <property type="entry name" value="Znf_RING"/>
</dbReference>
<dbReference type="Gene3D" id="1.25.40.20">
    <property type="entry name" value="Ankyrin repeat-containing domain"/>
    <property type="match status" value="1"/>
</dbReference>
<evidence type="ECO:0000256" key="12">
    <source>
        <dbReference type="ARBA" id="ARBA00022786"/>
    </source>
</evidence>
<dbReference type="GO" id="GO:0043065">
    <property type="term" value="P:positive regulation of apoptotic process"/>
    <property type="evidence" value="ECO:0007669"/>
    <property type="project" value="Ensembl"/>
</dbReference>
<dbReference type="SUPFAM" id="SSF52113">
    <property type="entry name" value="BRCT domain"/>
    <property type="match status" value="2"/>
</dbReference>
<evidence type="ECO:0000256" key="8">
    <source>
        <dbReference type="ARBA" id="ARBA00022723"/>
    </source>
</evidence>
<feature type="compositionally biased region" description="Polar residues" evidence="24">
    <location>
        <begin position="449"/>
        <end position="460"/>
    </location>
</feature>
<feature type="domain" description="BRCT" evidence="26">
    <location>
        <begin position="743"/>
        <end position="853"/>
    </location>
</feature>
<dbReference type="GO" id="GO:0061630">
    <property type="term" value="F:ubiquitin protein ligase activity"/>
    <property type="evidence" value="ECO:0007669"/>
    <property type="project" value="UniProtKB-EC"/>
</dbReference>
<keyword evidence="9" id="KW-0677">Repeat</keyword>
<dbReference type="GO" id="GO:0043066">
    <property type="term" value="P:negative regulation of apoptotic process"/>
    <property type="evidence" value="ECO:0007669"/>
    <property type="project" value="Ensembl"/>
</dbReference>
<dbReference type="InterPro" id="IPR036420">
    <property type="entry name" value="BRCT_dom_sf"/>
</dbReference>
<evidence type="ECO:0000256" key="24">
    <source>
        <dbReference type="SAM" id="MobiDB-lite"/>
    </source>
</evidence>
<keyword evidence="13" id="KW-0862">Zinc</keyword>
<keyword evidence="7" id="KW-0808">Transferase</keyword>
<feature type="domain" description="RING-type" evidence="25">
    <location>
        <begin position="50"/>
        <end position="86"/>
    </location>
</feature>
<feature type="compositionally biased region" description="Polar residues" evidence="24">
    <location>
        <begin position="1"/>
        <end position="16"/>
    </location>
</feature>
<evidence type="ECO:0000256" key="16">
    <source>
        <dbReference type="ARBA" id="ARBA00023204"/>
    </source>
</evidence>
<keyword evidence="14" id="KW-0832">Ubl conjugation</keyword>
<dbReference type="EC" id="2.3.2.27" evidence="4"/>
<comment type="function">
    <text evidence="18">E3 ubiquitin-protein ligase. The BRCA1-BARD1 heterodimer specifically mediates the formation of 'Lys-6'-linked polyubiquitin chains and coordinates a diverse range of cellular pathways such as DNA damage repair, ubiquitination and transcriptional regulation to maintain genomic stability. Plays a central role in the control of the cell cycle in response to DNA damage. Acts by mediating ubiquitin E3 ligase activity that is required for its tumor suppressor function. Also forms a heterodimer with CSTF1/CSTF-50 to modulate mRNA processing and RNAP II stability by inhibiting pre-mRNA 3' cleavage.</text>
</comment>
<dbReference type="Bgee" id="ENSCJAG00000011473">
    <property type="expression patterns" value="Expressed in ovary and 1 other cell type or tissue"/>
</dbReference>
<evidence type="ECO:0000256" key="15">
    <source>
        <dbReference type="ARBA" id="ARBA00023043"/>
    </source>
</evidence>
<keyword evidence="8" id="KW-0479">Metal-binding</keyword>
<dbReference type="GO" id="GO:0003723">
    <property type="term" value="F:RNA binding"/>
    <property type="evidence" value="ECO:0007669"/>
    <property type="project" value="Ensembl"/>
</dbReference>
<evidence type="ECO:0000256" key="9">
    <source>
        <dbReference type="ARBA" id="ARBA00022737"/>
    </source>
</evidence>
<dbReference type="PANTHER" id="PTHR24171">
    <property type="entry name" value="ANKYRIN REPEAT DOMAIN-CONTAINING PROTEIN 39-RELATED"/>
    <property type="match status" value="1"/>
</dbReference>
<dbReference type="Gene3D" id="3.30.40.10">
    <property type="entry name" value="Zinc/RING finger domain, C3HC4 (zinc finger)"/>
    <property type="match status" value="1"/>
</dbReference>
<evidence type="ECO:0000256" key="18">
    <source>
        <dbReference type="ARBA" id="ARBA00055451"/>
    </source>
</evidence>
<reference evidence="27" key="1">
    <citation type="submission" date="2009-03" db="EMBL/GenBank/DDBJ databases">
        <authorList>
            <person name="Warren W."/>
            <person name="Ye L."/>
            <person name="Minx P."/>
            <person name="Worley K."/>
            <person name="Gibbs R."/>
            <person name="Wilson R.K."/>
        </authorList>
    </citation>
    <scope>NUCLEOTIDE SEQUENCE [LARGE SCALE GENOMIC DNA]</scope>
</reference>
<dbReference type="FunCoup" id="F6SX17">
    <property type="interactions" value="1080"/>
</dbReference>
<dbReference type="FunFam" id="3.40.50.10190:FF:000013">
    <property type="entry name" value="BRCA1 associated RING domain 1"/>
    <property type="match status" value="1"/>
</dbReference>
<organism evidence="27 28">
    <name type="scientific">Callithrix jacchus</name>
    <name type="common">White-tufted-ear marmoset</name>
    <name type="synonym">Simia Jacchus</name>
    <dbReference type="NCBI Taxonomy" id="9483"/>
    <lineage>
        <taxon>Eukaryota</taxon>
        <taxon>Metazoa</taxon>
        <taxon>Chordata</taxon>
        <taxon>Craniata</taxon>
        <taxon>Vertebrata</taxon>
        <taxon>Euteleostomi</taxon>
        <taxon>Mammalia</taxon>
        <taxon>Eutheria</taxon>
        <taxon>Euarchontoglires</taxon>
        <taxon>Primates</taxon>
        <taxon>Haplorrhini</taxon>
        <taxon>Platyrrhini</taxon>
        <taxon>Cebidae</taxon>
        <taxon>Callitrichinae</taxon>
        <taxon>Callithrix</taxon>
        <taxon>Callithrix</taxon>
    </lineage>
</organism>
<dbReference type="GO" id="GO:0016607">
    <property type="term" value="C:nuclear speck"/>
    <property type="evidence" value="ECO:0007669"/>
    <property type="project" value="Ensembl"/>
</dbReference>
<evidence type="ECO:0000256" key="5">
    <source>
        <dbReference type="ARBA" id="ARBA00022499"/>
    </source>
</evidence>
<evidence type="ECO:0000256" key="11">
    <source>
        <dbReference type="ARBA" id="ARBA00022771"/>
    </source>
</evidence>
<dbReference type="STRING" id="9483.ENSCJAP00000021140"/>
<evidence type="ECO:0000256" key="13">
    <source>
        <dbReference type="ARBA" id="ARBA00022833"/>
    </source>
</evidence>
<dbReference type="Pfam" id="PF14835">
    <property type="entry name" value="zf-RING_6"/>
    <property type="match status" value="1"/>
</dbReference>
<dbReference type="GO" id="GO:0046826">
    <property type="term" value="P:negative regulation of protein export from nucleus"/>
    <property type="evidence" value="ECO:0007669"/>
    <property type="project" value="Ensembl"/>
</dbReference>
<feature type="repeat" description="ANK" evidence="22">
    <location>
        <begin position="536"/>
        <end position="568"/>
    </location>
</feature>
<evidence type="ECO:0000313" key="27">
    <source>
        <dbReference type="Ensembl" id="ENSCJAP00000021140.4"/>
    </source>
</evidence>
<evidence type="ECO:0000259" key="26">
    <source>
        <dbReference type="PROSITE" id="PS50172"/>
    </source>
</evidence>
<comment type="pathway">
    <text evidence="3">Protein modification; protein ubiquitination.</text>
</comment>
<dbReference type="PROSITE" id="PS00518">
    <property type="entry name" value="ZF_RING_1"/>
    <property type="match status" value="1"/>
</dbReference>
<feature type="repeat" description="ANK" evidence="22">
    <location>
        <begin position="503"/>
        <end position="535"/>
    </location>
</feature>
<evidence type="ECO:0000256" key="2">
    <source>
        <dbReference type="ARBA" id="ARBA00004123"/>
    </source>
</evidence>
<evidence type="ECO:0000259" key="25">
    <source>
        <dbReference type="PROSITE" id="PS50089"/>
    </source>
</evidence>
<protein>
    <recommendedName>
        <fullName evidence="20">BRCA1-associated RING domain protein 1</fullName>
        <ecNumber evidence="4">2.3.2.27</ecNumber>
    </recommendedName>
    <alternativeName>
        <fullName evidence="21">RING-type E3 ubiquitin transferase BARD1</fullName>
    </alternativeName>
</protein>
<reference evidence="27" key="2">
    <citation type="submission" date="2025-08" db="UniProtKB">
        <authorList>
            <consortium name="Ensembl"/>
        </authorList>
    </citation>
    <scope>IDENTIFICATION</scope>
</reference>
<dbReference type="FunFam" id="3.40.50.10190:FF:000019">
    <property type="entry name" value="BRCA1 associated RING domain 1"/>
    <property type="match status" value="1"/>
</dbReference>
<dbReference type="GO" id="GO:0006281">
    <property type="term" value="P:DNA repair"/>
    <property type="evidence" value="ECO:0007669"/>
    <property type="project" value="UniProtKB-KW"/>
</dbReference>
<evidence type="ECO:0000256" key="7">
    <source>
        <dbReference type="ARBA" id="ARBA00022679"/>
    </source>
</evidence>
<dbReference type="PROSITE" id="PS50172">
    <property type="entry name" value="BRCT"/>
    <property type="match status" value="2"/>
</dbReference>
<dbReference type="InterPro" id="IPR013083">
    <property type="entry name" value="Znf_RING/FYVE/PHD"/>
</dbReference>
<evidence type="ECO:0000256" key="3">
    <source>
        <dbReference type="ARBA" id="ARBA00004906"/>
    </source>
</evidence>
<dbReference type="InterPro" id="IPR002110">
    <property type="entry name" value="Ankyrin_rpt"/>
</dbReference>
<proteinExistence type="predicted"/>
<feature type="region of interest" description="Disordered" evidence="24">
    <location>
        <begin position="385"/>
        <end position="484"/>
    </location>
</feature>
<dbReference type="GO" id="GO:0085020">
    <property type="term" value="P:protein K6-linked ubiquitination"/>
    <property type="evidence" value="ECO:0007669"/>
    <property type="project" value="Ensembl"/>
</dbReference>
<dbReference type="Pfam" id="PF12796">
    <property type="entry name" value="Ank_2"/>
    <property type="match status" value="1"/>
</dbReference>
<dbReference type="GO" id="GO:0036464">
    <property type="term" value="C:cytoplasmic ribonucleoprotein granule"/>
    <property type="evidence" value="ECO:0007669"/>
    <property type="project" value="Ensembl"/>
</dbReference>
<feature type="region of interest" description="Disordered" evidence="24">
    <location>
        <begin position="1"/>
        <end position="29"/>
    </location>
</feature>
<dbReference type="CDD" id="cd16496">
    <property type="entry name" value="RING-HC_BARD1"/>
    <property type="match status" value="1"/>
</dbReference>
<evidence type="ECO:0000256" key="23">
    <source>
        <dbReference type="PROSITE-ProRule" id="PRU00175"/>
    </source>
</evidence>
<dbReference type="PROSITE" id="PS50089">
    <property type="entry name" value="ZF_RING_2"/>
    <property type="match status" value="1"/>
</dbReference>
<dbReference type="SUPFAM" id="SSF57850">
    <property type="entry name" value="RING/U-box"/>
    <property type="match status" value="1"/>
</dbReference>
<comment type="catalytic activity">
    <reaction evidence="1">
        <text>S-ubiquitinyl-[E2 ubiquitin-conjugating enzyme]-L-cysteine + [acceptor protein]-L-lysine = [E2 ubiquitin-conjugating enzyme]-L-cysteine + N(6)-ubiquitinyl-[acceptor protein]-L-lysine.</text>
        <dbReference type="EC" id="2.3.2.27"/>
    </reaction>
</comment>
<dbReference type="GO" id="GO:0070533">
    <property type="term" value="C:BRCA1-C complex"/>
    <property type="evidence" value="ECO:0007669"/>
    <property type="project" value="Ensembl"/>
</dbReference>
<dbReference type="InterPro" id="IPR001357">
    <property type="entry name" value="BRCT_dom"/>
</dbReference>
<reference evidence="27" key="3">
    <citation type="submission" date="2025-09" db="UniProtKB">
        <authorList>
            <consortium name="Ensembl"/>
        </authorList>
    </citation>
    <scope>IDENTIFICATION</scope>
</reference>
<dbReference type="OMA" id="LGQCEHV"/>
<dbReference type="GO" id="GO:0046982">
    <property type="term" value="F:protein heterodimerization activity"/>
    <property type="evidence" value="ECO:0007669"/>
    <property type="project" value="Ensembl"/>
</dbReference>
<feature type="compositionally biased region" description="Polar residues" evidence="24">
    <location>
        <begin position="472"/>
        <end position="484"/>
    </location>
</feature>
<dbReference type="CDD" id="cd17720">
    <property type="entry name" value="BRCT_Bard1_rpt2"/>
    <property type="match status" value="1"/>
</dbReference>
<dbReference type="OrthoDB" id="2384350at2759"/>
<dbReference type="Pfam" id="PF00533">
    <property type="entry name" value="BRCT"/>
    <property type="match status" value="1"/>
</dbReference>
<dbReference type="Ensembl" id="ENSCJAT00000022347.4">
    <property type="protein sequence ID" value="ENSCJAP00000021140.4"/>
    <property type="gene ID" value="ENSCJAG00000011473.5"/>
</dbReference>
<keyword evidence="12" id="KW-0833">Ubl conjugation pathway</keyword>
<feature type="domain" description="BRCT" evidence="26">
    <location>
        <begin position="646"/>
        <end position="729"/>
    </location>
</feature>
<evidence type="ECO:0000256" key="10">
    <source>
        <dbReference type="ARBA" id="ARBA00022763"/>
    </source>
</evidence>
<dbReference type="GO" id="GO:0071479">
    <property type="term" value="P:cellular response to ionizing radiation"/>
    <property type="evidence" value="ECO:0007669"/>
    <property type="project" value="Ensembl"/>
</dbReference>
<evidence type="ECO:0000256" key="4">
    <source>
        <dbReference type="ARBA" id="ARBA00012483"/>
    </source>
</evidence>
<keyword evidence="11 23" id="KW-0863">Zinc-finger</keyword>
<evidence type="ECO:0000256" key="21">
    <source>
        <dbReference type="ARBA" id="ARBA00079537"/>
    </source>
</evidence>
<dbReference type="InParanoid" id="F6SX17"/>
<sequence>MPGNPQPRNRQPTVRSGNEPCSAPAMDPAGGGAWAHSRAALDRLEKLLRCSRCTNILREPVCLGGCEHIFCSNCVSDCIGTECPVCYTPAWIQDVKINRQLDSMIQLYSKLRNLLHDNKLSDLKEDKSRTRLFNDAENKKNSIKMWFSPRSKKVRYVVRKVSVQTQPKIKNDVNAQQDSMYEFVSTTPPADVSEKAKTASARSLKKQKKKTLAEINQKWNLQAVKEDGKFDTKEESKQKLISFCSQPSVITSPEINGEIDLLASGSLTESECFGSLTEVSLPLAEQIESPDTKSRNEVVTPEKVCKNYLTCKKPLPLENNGKRGQDNRLSIPVSKRCRSNNLNTSGDFVKQLVLSENTPLPESSPDTKSKNEIVTPEKVCKNYLTSKKSLPLENNGKRGQHNRRSSPISKRCRSSVLSTSGDFVKQMVPSEDIPLPESSSPPSCKRQVHGTSGRKNSNMSDELISLSPGTPPSTLNSSRYRRVTSSPSAMKLLPNMAVKRNHRGETLLHIASIKGDIPSVEYLLQNGSDPNVKDHAGWTPLHEACNHGHLKIVELLLQHKALVNTTGYQNDSPLHDAAKNGHMDIVKLLLSCGASRNAVNIFGLRPVDYTDDEDMKSLLLLPEKNESSSTNHCSVMNTGQRKDGPLVLIGSGLSSEQQKMLSELAAILKAKKRTEFDSTVTHVVVPGDAVQSTLKCMLGILNGCWILKFEWVKACLRRKVCEQEEKYEIPEGPQRSRLNREQLLPKLFDGCYFYLGGTFKHHPKDNLIKLVTAGGGQILSRKPKSDSDVTQTINTVAYHARPDSDQRFCTQYIIYEDLSNYRPERVRQGKVWMAPSSWFIDCVMSFELLPLDN</sequence>
<evidence type="ECO:0000256" key="14">
    <source>
        <dbReference type="ARBA" id="ARBA00022843"/>
    </source>
</evidence>
<keyword evidence="15 22" id="KW-0040">ANK repeat</keyword>
<dbReference type="FunFam" id="1.25.40.20:FF:000032">
    <property type="entry name" value="BCL-6 corepressor isoform X1"/>
    <property type="match status" value="1"/>
</dbReference>
<dbReference type="PROSITE" id="PS50297">
    <property type="entry name" value="ANK_REP_REGION"/>
    <property type="match status" value="3"/>
</dbReference>
<dbReference type="InterPro" id="IPR039503">
    <property type="entry name" value="BARD1_Znf-RING"/>
</dbReference>
<dbReference type="AlphaFoldDB" id="F6SX17"/>
<dbReference type="GO" id="GO:0008270">
    <property type="term" value="F:zinc ion binding"/>
    <property type="evidence" value="ECO:0007669"/>
    <property type="project" value="UniProtKB-KW"/>
</dbReference>
<dbReference type="Proteomes" id="UP000008225">
    <property type="component" value="Chromosome 6"/>
</dbReference>
<keyword evidence="17" id="KW-0539">Nucleus</keyword>
<evidence type="ECO:0000256" key="6">
    <source>
        <dbReference type="ARBA" id="ARBA00022553"/>
    </source>
</evidence>
<dbReference type="GO" id="GO:0042803">
    <property type="term" value="F:protein homodimerization activity"/>
    <property type="evidence" value="ECO:0007669"/>
    <property type="project" value="Ensembl"/>
</dbReference>
<dbReference type="RefSeq" id="XP_008997678.2">
    <property type="nucleotide sequence ID" value="XM_008999430.3"/>
</dbReference>
<dbReference type="GO" id="GO:0031436">
    <property type="term" value="C:BRCA1-BARD1 complex"/>
    <property type="evidence" value="ECO:0007669"/>
    <property type="project" value="Ensembl"/>
</dbReference>
<accession>F6SX17</accession>
<keyword evidence="6" id="KW-0597">Phosphoprotein</keyword>
<evidence type="ECO:0000313" key="28">
    <source>
        <dbReference type="Proteomes" id="UP000008225"/>
    </source>
</evidence>
<keyword evidence="10" id="KW-0227">DNA damage</keyword>
<dbReference type="GO" id="GO:0070532">
    <property type="term" value="C:BRCA1-B complex"/>
    <property type="evidence" value="ECO:0007669"/>
    <property type="project" value="Ensembl"/>
</dbReference>
<dbReference type="PRINTS" id="PR01415">
    <property type="entry name" value="ANKYRIN"/>
</dbReference>
<dbReference type="SMART" id="SM00292">
    <property type="entry name" value="BRCT"/>
    <property type="match status" value="2"/>
</dbReference>
<dbReference type="FunFam" id="3.30.40.10:FF:000349">
    <property type="entry name" value="BRCA1 associated RING domain 1"/>
    <property type="match status" value="1"/>
</dbReference>
<feature type="repeat" description="ANK" evidence="22">
    <location>
        <begin position="569"/>
        <end position="601"/>
    </location>
</feature>
<gene>
    <name evidence="27" type="primary">BARD1</name>
</gene>
<dbReference type="SUPFAM" id="SSF48403">
    <property type="entry name" value="Ankyrin repeat"/>
    <property type="match status" value="1"/>
</dbReference>
<dbReference type="CDD" id="cd17734">
    <property type="entry name" value="BRCT_Bard1_rpt1"/>
    <property type="match status" value="1"/>
</dbReference>
<keyword evidence="28" id="KW-1185">Reference proteome</keyword>
<evidence type="ECO:0000256" key="1">
    <source>
        <dbReference type="ARBA" id="ARBA00000900"/>
    </source>
</evidence>
<evidence type="ECO:0000256" key="22">
    <source>
        <dbReference type="PROSITE-ProRule" id="PRU00023"/>
    </source>
</evidence>
<evidence type="ECO:0000256" key="19">
    <source>
        <dbReference type="ARBA" id="ARBA00063650"/>
    </source>
</evidence>
<evidence type="ECO:0000256" key="17">
    <source>
        <dbReference type="ARBA" id="ARBA00023242"/>
    </source>
</evidence>
<dbReference type="SMART" id="SM00248">
    <property type="entry name" value="ANK"/>
    <property type="match status" value="3"/>
</dbReference>
<comment type="subcellular location">
    <subcellularLocation>
        <location evidence="2">Nucleus</location>
    </subcellularLocation>
</comment>
<keyword evidence="5" id="KW-1017">Isopeptide bond</keyword>